<keyword evidence="1" id="KW-0548">Nucleotidyltransferase</keyword>
<gene>
    <name evidence="1" type="ORF">NYG90_06705</name>
</gene>
<name>A0ACC6FTW1_9HELI</name>
<reference evidence="1 2" key="1">
    <citation type="journal article" date="2023" name="Microorganisms">
        <title>Isolation and Genomic Characteristics of Cat-Borne Campylobacter felis sp. nov. and Sheep-Borne Campylobacter ovis sp. nov.</title>
        <authorList>
            <person name="Wang H."/>
            <person name="Li Y."/>
            <person name="Gu Y."/>
            <person name="Zhou G."/>
            <person name="Chen X."/>
            <person name="Zhang X."/>
            <person name="Shao Z."/>
            <person name="Zhang J."/>
            <person name="Zhang M."/>
        </authorList>
    </citation>
    <scope>NUCLEOTIDE SEQUENCE [LARGE SCALE GENOMIC DNA]</scope>
    <source>
        <strain evidence="1 2">XJK30-2</strain>
    </source>
</reference>
<evidence type="ECO:0000313" key="2">
    <source>
        <dbReference type="Proteomes" id="UP001173802"/>
    </source>
</evidence>
<keyword evidence="1" id="KW-0808">Transferase</keyword>
<organism evidence="1 2">
    <name type="scientific">Helicobacter zhangjianzhongii</name>
    <dbReference type="NCBI Taxonomy" id="2974574"/>
    <lineage>
        <taxon>Bacteria</taxon>
        <taxon>Pseudomonadati</taxon>
        <taxon>Campylobacterota</taxon>
        <taxon>Epsilonproteobacteria</taxon>
        <taxon>Campylobacterales</taxon>
        <taxon>Helicobacteraceae</taxon>
        <taxon>Helicobacter</taxon>
    </lineage>
</organism>
<keyword evidence="2" id="KW-1185">Reference proteome</keyword>
<sequence length="336" mass="36404">MEQPNDQSLNQPAKQQPDMPESNVESNIGSNVGSNAQSSPASEEYVDSTTQTSNAHASTHTGRLHLAKEKFASESARYITAALLVAGIAILLIWNNALVIWAVLGVAFMLSFRESLSLYKLEENLWLYALAVGVWILAFFSARPIESALIACIILASVVAYKQHLSPKSILPFLYPTLPFLALYSVYVDFGVLRVVWLILIVALCDIGAYFGGRIFGKTPFSPTSPKKTLEGVIIGLAVAVVIGSIAGILMLNTHFFLAIALSLFVALCGVFGDLYESYLKRRAEVKDSGAILPGHGGILDRFDAVLFGAVGMHFVLMFFDEFACTKCSILDAGLL</sequence>
<dbReference type="EMBL" id="JANURN010000005">
    <property type="protein sequence ID" value="MDL0082357.1"/>
    <property type="molecule type" value="Genomic_DNA"/>
</dbReference>
<proteinExistence type="predicted"/>
<comment type="caution">
    <text evidence="1">The sequence shown here is derived from an EMBL/GenBank/DDBJ whole genome shotgun (WGS) entry which is preliminary data.</text>
</comment>
<evidence type="ECO:0000313" key="1">
    <source>
        <dbReference type="EMBL" id="MDL0082357.1"/>
    </source>
</evidence>
<dbReference type="Proteomes" id="UP001173802">
    <property type="component" value="Unassembled WGS sequence"/>
</dbReference>
<protein>
    <submittedName>
        <fullName evidence="1">Phosphatidate cytidylyltransferase</fullName>
    </submittedName>
</protein>
<accession>A0ACC6FTW1</accession>